<evidence type="ECO:0000256" key="10">
    <source>
        <dbReference type="ARBA" id="ARBA00049535"/>
    </source>
</evidence>
<dbReference type="Pfam" id="PF14572">
    <property type="entry name" value="Pribosyl_synth"/>
    <property type="match status" value="1"/>
</dbReference>
<evidence type="ECO:0000256" key="1">
    <source>
        <dbReference type="ARBA" id="ARBA00006478"/>
    </source>
</evidence>
<evidence type="ECO:0000256" key="7">
    <source>
        <dbReference type="ARBA" id="ARBA00022777"/>
    </source>
</evidence>
<dbReference type="PANTHER" id="PTHR10210">
    <property type="entry name" value="RIBOSE-PHOSPHATE DIPHOSPHOKINASE FAMILY MEMBER"/>
    <property type="match status" value="1"/>
</dbReference>
<dbReference type="Gene3D" id="3.40.50.2020">
    <property type="match status" value="2"/>
</dbReference>
<evidence type="ECO:0000256" key="6">
    <source>
        <dbReference type="ARBA" id="ARBA00022741"/>
    </source>
</evidence>
<dbReference type="EC" id="2.7.6.1" evidence="2"/>
<keyword evidence="3" id="KW-0808">Transferase</keyword>
<evidence type="ECO:0000313" key="13">
    <source>
        <dbReference type="EMBL" id="CAK7892916.1"/>
    </source>
</evidence>
<evidence type="ECO:0000256" key="9">
    <source>
        <dbReference type="ARBA" id="ARBA00022842"/>
    </source>
</evidence>
<comment type="similarity">
    <text evidence="1">Belongs to the ribose-phosphate pyrophosphokinase family.</text>
</comment>
<keyword evidence="4" id="KW-0479">Metal-binding</keyword>
<proteinExistence type="inferred from homology"/>
<evidence type="ECO:0000256" key="11">
    <source>
        <dbReference type="SAM" id="MobiDB-lite"/>
    </source>
</evidence>
<gene>
    <name evidence="13" type="primary">PRS5</name>
    <name evidence="13" type="ORF">CAAN4_A05028</name>
</gene>
<protein>
    <recommendedName>
        <fullName evidence="2">ribose-phosphate diphosphokinase</fullName>
        <ecNumber evidence="2">2.7.6.1</ecNumber>
    </recommendedName>
</protein>
<feature type="region of interest" description="Disordered" evidence="11">
    <location>
        <begin position="120"/>
        <end position="146"/>
    </location>
</feature>
<keyword evidence="8" id="KW-0067">ATP-binding</keyword>
<comment type="catalytic activity">
    <reaction evidence="10">
        <text>D-ribose 5-phosphate + ATP = 5-phospho-alpha-D-ribose 1-diphosphate + AMP + H(+)</text>
        <dbReference type="Rhea" id="RHEA:15609"/>
        <dbReference type="ChEBI" id="CHEBI:15378"/>
        <dbReference type="ChEBI" id="CHEBI:30616"/>
        <dbReference type="ChEBI" id="CHEBI:58017"/>
        <dbReference type="ChEBI" id="CHEBI:78346"/>
        <dbReference type="ChEBI" id="CHEBI:456215"/>
        <dbReference type="EC" id="2.7.6.1"/>
    </reaction>
</comment>
<keyword evidence="14" id="KW-1185">Reference proteome</keyword>
<dbReference type="Proteomes" id="UP001497600">
    <property type="component" value="Chromosome A"/>
</dbReference>
<evidence type="ECO:0000256" key="8">
    <source>
        <dbReference type="ARBA" id="ARBA00022840"/>
    </source>
</evidence>
<dbReference type="EMBL" id="OZ004253">
    <property type="protein sequence ID" value="CAK7892916.1"/>
    <property type="molecule type" value="Genomic_DNA"/>
</dbReference>
<evidence type="ECO:0000256" key="2">
    <source>
        <dbReference type="ARBA" id="ARBA00013247"/>
    </source>
</evidence>
<evidence type="ECO:0000256" key="4">
    <source>
        <dbReference type="ARBA" id="ARBA00022723"/>
    </source>
</evidence>
<dbReference type="InterPro" id="IPR000842">
    <property type="entry name" value="PRib_PP_synth_CS"/>
</dbReference>
<keyword evidence="6" id="KW-0547">Nucleotide-binding</keyword>
<evidence type="ECO:0000256" key="3">
    <source>
        <dbReference type="ARBA" id="ARBA00022679"/>
    </source>
</evidence>
<dbReference type="PROSITE" id="PS00114">
    <property type="entry name" value="PRPP_SYNTHASE"/>
    <property type="match status" value="1"/>
</dbReference>
<dbReference type="SUPFAM" id="SSF53271">
    <property type="entry name" value="PRTase-like"/>
    <property type="match status" value="2"/>
</dbReference>
<dbReference type="InterPro" id="IPR005946">
    <property type="entry name" value="Rib-P_diPkinase"/>
</dbReference>
<dbReference type="InterPro" id="IPR029099">
    <property type="entry name" value="Pribosyltran_N"/>
</dbReference>
<sequence length="457" mass="47904">MRDLIVLGGSSHPQLTRSICRNLTIEQGAVKSIKFSNGETSIEVKDSVREKDVFIVQSGCGDVNDTFIELLIMIAACKTASARRVTAVLPLFPYSRQPDVPHAATSTGAPSVSVTKDKYTYESAPGTPRPLTPVGTTGSGPAVPGLSLAGGAASTATPKRLFQPVAKTSAMGSSSISSSGSNTAEQPVAESGYKQWIAQNGTLIANLLTTAGADRCITMDLHDPQFQGFFDIPVDNLYSRPLLKHYITDYIPDYKECVIVSPDSGGAKRATSIADALGCSFALIHKERRQARAGSGTASSVAGAAATSSSAGASFVALPTAVAMSPSISAPSASAPSHMAATTMLVGDVKDRVCVLVDDLVDTSYTITRAAKLLKDQGAKYVYALVTHSILSGDAVNRLARSSIDKVITTNSVPQSDHVAALGADKMEVLDVSRILAESIRRIHNGESVSMLFDHGW</sequence>
<accession>A0ABP0E5R9</accession>
<evidence type="ECO:0000313" key="14">
    <source>
        <dbReference type="Proteomes" id="UP001497600"/>
    </source>
</evidence>
<keyword evidence="9" id="KW-0460">Magnesium</keyword>
<reference evidence="13 14" key="1">
    <citation type="submission" date="2024-01" db="EMBL/GenBank/DDBJ databases">
        <authorList>
            <consortium name="Genoscope - CEA"/>
            <person name="William W."/>
        </authorList>
    </citation>
    <scope>NUCLEOTIDE SEQUENCE [LARGE SCALE GENOMIC DNA]</scope>
    <source>
        <strain evidence="13 14">29B2s-10</strain>
    </source>
</reference>
<dbReference type="SMART" id="SM01400">
    <property type="entry name" value="Pribosyltran_N"/>
    <property type="match status" value="1"/>
</dbReference>
<keyword evidence="5" id="KW-0545">Nucleotide biosynthesis</keyword>
<dbReference type="CDD" id="cd06223">
    <property type="entry name" value="PRTases_typeI"/>
    <property type="match status" value="1"/>
</dbReference>
<feature type="domain" description="Ribose-phosphate pyrophosphokinase N-terminal" evidence="12">
    <location>
        <begin position="5"/>
        <end position="100"/>
    </location>
</feature>
<evidence type="ECO:0000259" key="12">
    <source>
        <dbReference type="Pfam" id="PF13793"/>
    </source>
</evidence>
<evidence type="ECO:0000256" key="5">
    <source>
        <dbReference type="ARBA" id="ARBA00022727"/>
    </source>
</evidence>
<dbReference type="InterPro" id="IPR000836">
    <property type="entry name" value="PRTase_dom"/>
</dbReference>
<dbReference type="PANTHER" id="PTHR10210:SF36">
    <property type="entry name" value="RIBOSE-PHOSPHATE PYROPHOSPHOKINASE 5"/>
    <property type="match status" value="1"/>
</dbReference>
<organism evidence="13 14">
    <name type="scientific">[Candida] anglica</name>
    <dbReference type="NCBI Taxonomy" id="148631"/>
    <lineage>
        <taxon>Eukaryota</taxon>
        <taxon>Fungi</taxon>
        <taxon>Dikarya</taxon>
        <taxon>Ascomycota</taxon>
        <taxon>Saccharomycotina</taxon>
        <taxon>Pichiomycetes</taxon>
        <taxon>Debaryomycetaceae</taxon>
        <taxon>Kurtzmaniella</taxon>
    </lineage>
</organism>
<dbReference type="NCBIfam" id="TIGR01251">
    <property type="entry name" value="ribP_PPkin"/>
    <property type="match status" value="1"/>
</dbReference>
<dbReference type="InterPro" id="IPR029057">
    <property type="entry name" value="PRTase-like"/>
</dbReference>
<name>A0ABP0E5R9_9ASCO</name>
<keyword evidence="7" id="KW-0418">Kinase</keyword>
<dbReference type="Pfam" id="PF13793">
    <property type="entry name" value="Pribosyltran_N"/>
    <property type="match status" value="1"/>
</dbReference>